<sequence length="759" mass="84052">MQNESGDDYIRRIASYIRTNERGLAETAVGRPRRGQRRATNSSGSVFNPLGWFGATDAGPSSPKPVILSIDTHHLFYLLMRLEAIGIDVGTLDVRVESPSRPMSYINVFPDSDKSETLSLASFRSSLSVVSNLSLGAGWWGRPGPPAIDTELKFIYSSFTKLPALSIVAPGRKLIAELANEPPNENALPMDAFKNLQVLECVDIDPRTLLGWDRLAESLRSLKIRKSGLVDISDIFIGAVLDDEARRLGSTSRRRSRRIPQGPSRQNSFHISRLPESVPEDTDGESAREAFSEEPEAAAPLDTSPSPTPELSHRKWEWLKHLSLPDNALTFFPYDIIPYITSITHLDLSSNLLVSVPQGLGSLHNLISLNLSDNMIDSVLGIYLNLGQVLHLNISHNRLESICGLERLHALEKVDLRGNLVEESAEIGRLATLPNITDVWVEGNPFVEIEEGYRVTCFDYFWKEGKTVNLDGVPPSFYERRNLTVPPSQQMTSSRPVSAAYSPPTIAVGHQHLHPSSHQPEIVDKKPSPASSPNTSPRMHPVGAVGVIGKARRKKTKRIVDLDGEQSDGSSKTHKRDSSDVSSKAKQKPKPKPRMDSSPLRGDKEWGQFSALHGTEQSHQNAEEQPATVVQSEPVFGLAESERALATQVLPRRSRHSRYQTEHVPSSSSFNDSEGTAPIPDLTYSLRRSRNSQTLSSKSASRRTRVTASVYEPSTPRDNETHEEVDEAEAFRMRIEALKQDMGDGWLKVFSQSQMKAPS</sequence>
<dbReference type="PROSITE" id="PS51450">
    <property type="entry name" value="LRR"/>
    <property type="match status" value="1"/>
</dbReference>
<feature type="region of interest" description="Disordered" evidence="5">
    <location>
        <begin position="250"/>
        <end position="309"/>
    </location>
</feature>
<evidence type="ECO:0000256" key="1">
    <source>
        <dbReference type="ARBA" id="ARBA00004496"/>
    </source>
</evidence>
<dbReference type="AlphaFoldDB" id="A0AAW0CA28"/>
<evidence type="ECO:0000256" key="3">
    <source>
        <dbReference type="ARBA" id="ARBA00022614"/>
    </source>
</evidence>
<organism evidence="6 7">
    <name type="scientific">Paramarasmius palmivorus</name>
    <dbReference type="NCBI Taxonomy" id="297713"/>
    <lineage>
        <taxon>Eukaryota</taxon>
        <taxon>Fungi</taxon>
        <taxon>Dikarya</taxon>
        <taxon>Basidiomycota</taxon>
        <taxon>Agaricomycotina</taxon>
        <taxon>Agaricomycetes</taxon>
        <taxon>Agaricomycetidae</taxon>
        <taxon>Agaricales</taxon>
        <taxon>Marasmiineae</taxon>
        <taxon>Marasmiaceae</taxon>
        <taxon>Paramarasmius</taxon>
    </lineage>
</organism>
<name>A0AAW0CA28_9AGAR</name>
<dbReference type="InterPro" id="IPR032675">
    <property type="entry name" value="LRR_dom_sf"/>
</dbReference>
<accession>A0AAW0CA28</accession>
<feature type="region of interest" description="Disordered" evidence="5">
    <location>
        <begin position="480"/>
        <end position="632"/>
    </location>
</feature>
<feature type="compositionally biased region" description="Polar residues" evidence="5">
    <location>
        <begin position="663"/>
        <end position="674"/>
    </location>
</feature>
<comment type="subcellular location">
    <subcellularLocation>
        <location evidence="1">Cytoplasm</location>
    </subcellularLocation>
</comment>
<keyword evidence="7" id="KW-1185">Reference proteome</keyword>
<feature type="region of interest" description="Disordered" evidence="5">
    <location>
        <begin position="645"/>
        <end position="726"/>
    </location>
</feature>
<dbReference type="PANTHER" id="PTHR15454">
    <property type="entry name" value="NISCHARIN RELATED"/>
    <property type="match status" value="1"/>
</dbReference>
<evidence type="ECO:0000256" key="2">
    <source>
        <dbReference type="ARBA" id="ARBA00022490"/>
    </source>
</evidence>
<dbReference type="Proteomes" id="UP001383192">
    <property type="component" value="Unassembled WGS sequence"/>
</dbReference>
<evidence type="ECO:0000313" key="7">
    <source>
        <dbReference type="Proteomes" id="UP001383192"/>
    </source>
</evidence>
<keyword evidence="3" id="KW-0433">Leucine-rich repeat</keyword>
<keyword evidence="4" id="KW-0677">Repeat</keyword>
<keyword evidence="2" id="KW-0963">Cytoplasm</keyword>
<comment type="caution">
    <text evidence="6">The sequence shown here is derived from an EMBL/GenBank/DDBJ whole genome shotgun (WGS) entry which is preliminary data.</text>
</comment>
<feature type="compositionally biased region" description="Polar residues" evidence="5">
    <location>
        <begin position="485"/>
        <end position="496"/>
    </location>
</feature>
<dbReference type="InterPro" id="IPR001611">
    <property type="entry name" value="Leu-rich_rpt"/>
</dbReference>
<dbReference type="PANTHER" id="PTHR15454:SF69">
    <property type="entry name" value="SERINE_THREONINE-PROTEIN KINASE 11-INTERACTING PROTEIN"/>
    <property type="match status" value="1"/>
</dbReference>
<reference evidence="6 7" key="1">
    <citation type="submission" date="2024-01" db="EMBL/GenBank/DDBJ databases">
        <title>A draft genome for a cacao thread blight-causing isolate of Paramarasmius palmivorus.</title>
        <authorList>
            <person name="Baruah I.K."/>
            <person name="Bukari Y."/>
            <person name="Amoako-Attah I."/>
            <person name="Meinhardt L.W."/>
            <person name="Bailey B.A."/>
            <person name="Cohen S.P."/>
        </authorList>
    </citation>
    <scope>NUCLEOTIDE SEQUENCE [LARGE SCALE GENOMIC DNA]</scope>
    <source>
        <strain evidence="6 7">GH-12</strain>
    </source>
</reference>
<gene>
    <name evidence="6" type="ORF">VNI00_012069</name>
</gene>
<dbReference type="EMBL" id="JAYKXP010000054">
    <property type="protein sequence ID" value="KAK7035302.1"/>
    <property type="molecule type" value="Genomic_DNA"/>
</dbReference>
<evidence type="ECO:0000313" key="6">
    <source>
        <dbReference type="EMBL" id="KAK7035302.1"/>
    </source>
</evidence>
<dbReference type="GO" id="GO:0005737">
    <property type="term" value="C:cytoplasm"/>
    <property type="evidence" value="ECO:0007669"/>
    <property type="project" value="UniProtKB-SubCell"/>
</dbReference>
<dbReference type="SUPFAM" id="SSF52075">
    <property type="entry name" value="Outer arm dynein light chain 1"/>
    <property type="match status" value="1"/>
</dbReference>
<protein>
    <submittedName>
        <fullName evidence="6">Uncharacterized protein</fullName>
    </submittedName>
</protein>
<proteinExistence type="predicted"/>
<evidence type="ECO:0000256" key="4">
    <source>
        <dbReference type="ARBA" id="ARBA00022737"/>
    </source>
</evidence>
<evidence type="ECO:0000256" key="5">
    <source>
        <dbReference type="SAM" id="MobiDB-lite"/>
    </source>
</evidence>
<dbReference type="Gene3D" id="3.80.10.10">
    <property type="entry name" value="Ribonuclease Inhibitor"/>
    <property type="match status" value="1"/>
</dbReference>